<dbReference type="Gene3D" id="3.30.390.50">
    <property type="entry name" value="CO dehydrogenase flavoprotein, C-terminal domain"/>
    <property type="match status" value="1"/>
</dbReference>
<evidence type="ECO:0000256" key="2">
    <source>
        <dbReference type="ARBA" id="ARBA00022827"/>
    </source>
</evidence>
<gene>
    <name evidence="5" type="ORF">EYH45_07600</name>
</gene>
<organism evidence="5 6">
    <name type="scientific">Caldiarchaeum subterraneum</name>
    <dbReference type="NCBI Taxonomy" id="311458"/>
    <lineage>
        <taxon>Archaea</taxon>
        <taxon>Nitrososphaerota</taxon>
        <taxon>Candidatus Caldarchaeales</taxon>
        <taxon>Candidatus Caldarchaeaceae</taxon>
        <taxon>Candidatus Caldarchaeum</taxon>
    </lineage>
</organism>
<dbReference type="SMART" id="SM01092">
    <property type="entry name" value="CO_deh_flav_C"/>
    <property type="match status" value="1"/>
</dbReference>
<dbReference type="InterPro" id="IPR016166">
    <property type="entry name" value="FAD-bd_PCMH"/>
</dbReference>
<dbReference type="InterPro" id="IPR036318">
    <property type="entry name" value="FAD-bd_PCMH-like_sf"/>
</dbReference>
<proteinExistence type="predicted"/>
<name>A0A833A5J7_CALS0</name>
<sequence length="287" mass="31892">MREIPDFDIYIPSSLSDALDYLSNEGKEAFVIAGCTDFIPMVKRGRIRPIKVLDISHLRELRYITLDSGFIKIGALTTISDLVNSPVFDNRYGGIKSLERYFGVITTRNMATVGGNLASGGERDLIQIFLALDAQVKIRSLQNERVTSPTEAKPNLGELITEITFKDIGADSCMEFSKFEKRAANGISVCTAAVTLKISDNLVEDVKIVVNRVKGREPGRLYRVEESIIGKRIEDAINDVDIMVKSEVDPAGDFRGSKKFRKEITKVLVKRTLIKCIRTITGGVDRV</sequence>
<dbReference type="AlphaFoldDB" id="A0A833A5J7"/>
<evidence type="ECO:0000256" key="3">
    <source>
        <dbReference type="ARBA" id="ARBA00023002"/>
    </source>
</evidence>
<dbReference type="EMBL" id="DQVM01000148">
    <property type="protein sequence ID" value="HIQ30408.1"/>
    <property type="molecule type" value="Genomic_DNA"/>
</dbReference>
<dbReference type="PANTHER" id="PTHR42659">
    <property type="entry name" value="XANTHINE DEHYDROGENASE SUBUNIT C-RELATED"/>
    <property type="match status" value="1"/>
</dbReference>
<dbReference type="GO" id="GO:0071949">
    <property type="term" value="F:FAD binding"/>
    <property type="evidence" value="ECO:0007669"/>
    <property type="project" value="InterPro"/>
</dbReference>
<dbReference type="Proteomes" id="UP000608579">
    <property type="component" value="Unassembled WGS sequence"/>
</dbReference>
<dbReference type="InterPro" id="IPR005107">
    <property type="entry name" value="CO_DH_flav_C"/>
</dbReference>
<dbReference type="Pfam" id="PF03450">
    <property type="entry name" value="CO_deh_flav_C"/>
    <property type="match status" value="1"/>
</dbReference>
<keyword evidence="2" id="KW-0274">FAD</keyword>
<evidence type="ECO:0000259" key="4">
    <source>
        <dbReference type="PROSITE" id="PS51387"/>
    </source>
</evidence>
<feature type="domain" description="FAD-binding PCMH-type" evidence="4">
    <location>
        <begin position="2"/>
        <end position="170"/>
    </location>
</feature>
<dbReference type="InterPro" id="IPR002346">
    <property type="entry name" value="Mopterin_DH_FAD-bd"/>
</dbReference>
<dbReference type="InterPro" id="IPR051312">
    <property type="entry name" value="Diverse_Substr_Oxidored"/>
</dbReference>
<accession>A0A833A5J7</accession>
<evidence type="ECO:0000313" key="6">
    <source>
        <dbReference type="Proteomes" id="UP000608579"/>
    </source>
</evidence>
<protein>
    <recommendedName>
        <fullName evidence="4">FAD-binding PCMH-type domain-containing protein</fullName>
    </recommendedName>
</protein>
<dbReference type="PANTHER" id="PTHR42659:SF2">
    <property type="entry name" value="XANTHINE DEHYDROGENASE SUBUNIT C-RELATED"/>
    <property type="match status" value="1"/>
</dbReference>
<dbReference type="GO" id="GO:0016491">
    <property type="term" value="F:oxidoreductase activity"/>
    <property type="evidence" value="ECO:0007669"/>
    <property type="project" value="UniProtKB-KW"/>
</dbReference>
<dbReference type="Gene3D" id="3.30.465.10">
    <property type="match status" value="1"/>
</dbReference>
<dbReference type="InterPro" id="IPR036683">
    <property type="entry name" value="CO_DH_flav_C_dom_sf"/>
</dbReference>
<dbReference type="InterPro" id="IPR016169">
    <property type="entry name" value="FAD-bd_PCMH_sub2"/>
</dbReference>
<keyword evidence="3" id="KW-0560">Oxidoreductase</keyword>
<keyword evidence="1" id="KW-0285">Flavoprotein</keyword>
<reference evidence="5" key="1">
    <citation type="journal article" date="2020" name="ISME J.">
        <title>Gammaproteobacteria mediating utilization of methyl-, sulfur- and petroleum organic compounds in deep ocean hydrothermal plumes.</title>
        <authorList>
            <person name="Zhou Z."/>
            <person name="Liu Y."/>
            <person name="Pan J."/>
            <person name="Cron B.R."/>
            <person name="Toner B.M."/>
            <person name="Anantharaman K."/>
            <person name="Breier J.A."/>
            <person name="Dick G.J."/>
            <person name="Li M."/>
        </authorList>
    </citation>
    <scope>NUCLEOTIDE SEQUENCE</scope>
    <source>
        <strain evidence="5">SZUA-1515</strain>
    </source>
</reference>
<evidence type="ECO:0000313" key="5">
    <source>
        <dbReference type="EMBL" id="HIQ30408.1"/>
    </source>
</evidence>
<comment type="caution">
    <text evidence="5">The sequence shown here is derived from an EMBL/GenBank/DDBJ whole genome shotgun (WGS) entry which is preliminary data.</text>
</comment>
<dbReference type="PROSITE" id="PS51387">
    <property type="entry name" value="FAD_PCMH"/>
    <property type="match status" value="1"/>
</dbReference>
<dbReference type="InterPro" id="IPR016167">
    <property type="entry name" value="FAD-bd_PCMH_sub1"/>
</dbReference>
<dbReference type="SUPFAM" id="SSF56176">
    <property type="entry name" value="FAD-binding/transporter-associated domain-like"/>
    <property type="match status" value="1"/>
</dbReference>
<dbReference type="SUPFAM" id="SSF55447">
    <property type="entry name" value="CO dehydrogenase flavoprotein C-terminal domain-like"/>
    <property type="match status" value="1"/>
</dbReference>
<dbReference type="Gene3D" id="3.30.43.10">
    <property type="entry name" value="Uridine Diphospho-n-acetylenolpyruvylglucosamine Reductase, domain 2"/>
    <property type="match status" value="1"/>
</dbReference>
<dbReference type="Pfam" id="PF00941">
    <property type="entry name" value="FAD_binding_5"/>
    <property type="match status" value="1"/>
</dbReference>
<evidence type="ECO:0000256" key="1">
    <source>
        <dbReference type="ARBA" id="ARBA00022630"/>
    </source>
</evidence>